<dbReference type="OrthoDB" id="2300808at2"/>
<dbReference type="RefSeq" id="WP_104688439.1">
    <property type="nucleotide sequence ID" value="NZ_JBKTHY010000001.1"/>
</dbReference>
<accession>A0A2J6NNP4</accession>
<dbReference type="EMBL" id="PNFV01000003">
    <property type="protein sequence ID" value="PMB82923.1"/>
    <property type="molecule type" value="Genomic_DNA"/>
</dbReference>
<dbReference type="AlphaFoldDB" id="A0A2J6NNP4"/>
<gene>
    <name evidence="1" type="ORF">CK797_03585</name>
</gene>
<organism evidence="1 2">
    <name type="scientific">Limosilactobacillus pontis</name>
    <dbReference type="NCBI Taxonomy" id="35787"/>
    <lineage>
        <taxon>Bacteria</taxon>
        <taxon>Bacillati</taxon>
        <taxon>Bacillota</taxon>
        <taxon>Bacilli</taxon>
        <taxon>Lactobacillales</taxon>
        <taxon>Lactobacillaceae</taxon>
        <taxon>Limosilactobacillus</taxon>
    </lineage>
</organism>
<name>A0A2J6NNP4_9LACO</name>
<proteinExistence type="predicted"/>
<reference evidence="1 2" key="1">
    <citation type="submission" date="2017-09" db="EMBL/GenBank/DDBJ databases">
        <title>Bacterial strain isolated from the female urinary microbiota.</title>
        <authorList>
            <person name="Thomas-White K."/>
            <person name="Kumar N."/>
            <person name="Forster S."/>
            <person name="Putonti C."/>
            <person name="Lawley T."/>
            <person name="Wolfe A.J."/>
        </authorList>
    </citation>
    <scope>NUCLEOTIDE SEQUENCE [LARGE SCALE GENOMIC DNA]</scope>
    <source>
        <strain evidence="1 2">UMB0683</strain>
    </source>
</reference>
<evidence type="ECO:0000313" key="1">
    <source>
        <dbReference type="EMBL" id="PMB82923.1"/>
    </source>
</evidence>
<dbReference type="Proteomes" id="UP000239920">
    <property type="component" value="Unassembled WGS sequence"/>
</dbReference>
<protein>
    <submittedName>
        <fullName evidence="1">Uncharacterized protein</fullName>
    </submittedName>
</protein>
<sequence length="68" mass="7962">MQFSFDNQQQSIMGVVITDRQCYRCVRDAMLFNVYEGWRPTVTDVQRAVQEAQAPDSPGNRKFREAFQ</sequence>
<evidence type="ECO:0000313" key="2">
    <source>
        <dbReference type="Proteomes" id="UP000239920"/>
    </source>
</evidence>
<comment type="caution">
    <text evidence="1">The sequence shown here is derived from an EMBL/GenBank/DDBJ whole genome shotgun (WGS) entry which is preliminary data.</text>
</comment>